<comment type="caution">
    <text evidence="2">The sequence shown here is derived from an EMBL/GenBank/DDBJ whole genome shotgun (WGS) entry which is preliminary data.</text>
</comment>
<accession>A0AAP1YDP5</accession>
<dbReference type="AlphaFoldDB" id="A0AAP1YDP5"/>
<evidence type="ECO:0000313" key="4">
    <source>
        <dbReference type="Proteomes" id="UP000611459"/>
    </source>
</evidence>
<feature type="transmembrane region" description="Helical" evidence="1">
    <location>
        <begin position="70"/>
        <end position="90"/>
    </location>
</feature>
<protein>
    <submittedName>
        <fullName evidence="2">Uncharacterized protein</fullName>
    </submittedName>
</protein>
<dbReference type="EMBL" id="JAENIB010000007">
    <property type="protein sequence ID" value="MBK1932011.1"/>
    <property type="molecule type" value="Genomic_DNA"/>
</dbReference>
<feature type="transmembrane region" description="Helical" evidence="1">
    <location>
        <begin position="31"/>
        <end position="49"/>
    </location>
</feature>
<evidence type="ECO:0000313" key="2">
    <source>
        <dbReference type="EMBL" id="MBK1932011.1"/>
    </source>
</evidence>
<evidence type="ECO:0000313" key="5">
    <source>
        <dbReference type="Proteomes" id="UP000664048"/>
    </source>
</evidence>
<dbReference type="Proteomes" id="UP000611459">
    <property type="component" value="Unassembled WGS sequence"/>
</dbReference>
<dbReference type="Proteomes" id="UP000664048">
    <property type="component" value="Unassembled WGS sequence"/>
</dbReference>
<evidence type="ECO:0000256" key="1">
    <source>
        <dbReference type="SAM" id="Phobius"/>
    </source>
</evidence>
<keyword evidence="1" id="KW-0812">Transmembrane</keyword>
<reference evidence="2" key="1">
    <citation type="submission" date="2021-01" db="EMBL/GenBank/DDBJ databases">
        <title>Outbreak of Burkholderia contaminns endophthalmitis traced to a clinical ventilation system.</title>
        <authorList>
            <person name="Lipuma J."/>
            <person name="Spilker T."/>
            <person name="Kratholm J."/>
        </authorList>
    </citation>
    <scope>NUCLEOTIDE SEQUENCE</scope>
    <source>
        <strain evidence="2">HI4954</strain>
    </source>
</reference>
<keyword evidence="1" id="KW-1133">Transmembrane helix</keyword>
<sequence length="135" mass="14264">MKSKSLAPLSFVVCMIGAIASVKFPHGLACAAVVAVGGAAGFSFVWHLCRLIEDLDGQANQEDLHDHKRMASVSFAAAMMSLYTVLSMPIDVVSMLNVVVLALTGFASIARLAMFVESRRPRAASAEAAADPVRI</sequence>
<dbReference type="EMBL" id="JAGEMX010000009">
    <property type="protein sequence ID" value="MBO1832778.1"/>
    <property type="molecule type" value="Genomic_DNA"/>
</dbReference>
<evidence type="ECO:0000313" key="3">
    <source>
        <dbReference type="EMBL" id="MBO1832778.1"/>
    </source>
</evidence>
<dbReference type="RefSeq" id="WP_174962447.1">
    <property type="nucleotide sequence ID" value="NZ_JAENHZ010000008.1"/>
</dbReference>
<gene>
    <name evidence="3" type="ORF">J4M89_25660</name>
    <name evidence="2" type="ORF">JIN94_19165</name>
</gene>
<name>A0AAP1YDP5_9BURK</name>
<keyword evidence="5" id="KW-1185">Reference proteome</keyword>
<proteinExistence type="predicted"/>
<organism evidence="2 4">
    <name type="scientific">Burkholderia contaminans</name>
    <dbReference type="NCBI Taxonomy" id="488447"/>
    <lineage>
        <taxon>Bacteria</taxon>
        <taxon>Pseudomonadati</taxon>
        <taxon>Pseudomonadota</taxon>
        <taxon>Betaproteobacteria</taxon>
        <taxon>Burkholderiales</taxon>
        <taxon>Burkholderiaceae</taxon>
        <taxon>Burkholderia</taxon>
        <taxon>Burkholderia cepacia complex</taxon>
    </lineage>
</organism>
<reference evidence="3 5" key="2">
    <citation type="submission" date="2021-03" db="EMBL/GenBank/DDBJ databases">
        <title>Clinical course, treatment and visual outcome of an outbreak of Burkholderia contaminans endophthalmitis following cataract surgery.</title>
        <authorList>
            <person name="Lind C."/>
            <person name="Olsen K."/>
            <person name="Angelsen N.K."/>
            <person name="Krefting E.A."/>
            <person name="Fossen K."/>
            <person name="Gravningen K."/>
            <person name="Depoorter E."/>
            <person name="Vandamme P."/>
            <person name="Bertelsen G."/>
        </authorList>
    </citation>
    <scope>NUCLEOTIDE SEQUENCE [LARGE SCALE GENOMIC DNA]</scope>
    <source>
        <strain evidence="3 5">51242556</strain>
    </source>
</reference>
<keyword evidence="1" id="KW-0472">Membrane</keyword>
<feature type="transmembrane region" description="Helical" evidence="1">
    <location>
        <begin position="96"/>
        <end position="116"/>
    </location>
</feature>